<dbReference type="PANTHER" id="PTHR47331">
    <property type="entry name" value="PHD-TYPE DOMAIN-CONTAINING PROTEIN"/>
    <property type="match status" value="1"/>
</dbReference>
<evidence type="ECO:0000256" key="2">
    <source>
        <dbReference type="SAM" id="MobiDB-lite"/>
    </source>
</evidence>
<dbReference type="SMART" id="SM00343">
    <property type="entry name" value="ZnF_C2HC"/>
    <property type="match status" value="4"/>
</dbReference>
<dbReference type="InterPro" id="IPR005312">
    <property type="entry name" value="DUF1759"/>
</dbReference>
<dbReference type="InterPro" id="IPR001878">
    <property type="entry name" value="Znf_CCHC"/>
</dbReference>
<name>E3MYM2_CAERE</name>
<accession>E3MYM2</accession>
<proteinExistence type="predicted"/>
<dbReference type="STRING" id="31234.E3MYM2"/>
<sequence>MVHRNRVEQSGRIRVANQANQDYLQSHAIYFYLPTLLFYSSLLFHEMSVLRYVQGVVTKSCGTLKTYIEECEVNLVDWGHLDSNDEAIRTELAKTIHILEAKISTVNVAMNNFLIKAAEIDEKNSAEQEKVEEKINQVIEITDIANSVMARAQAEMKRMSQKAEKKEEKKMGETIFAHRNNQMAATMPKVPKFNGNRSDYENFWLLFETSLKVNGVENDLLKFNFLLNSLEGEPKELMRQFRLSEENYQKAVNLLQKKYYDKKRIVTELTRQLRSIRAKSESTSDQRKLLDTITIIVSQLNENRGQIDAEMTKDIIVEKFDMRIREKIEDMQLDAQDDWTIEELLEKMDSVITREEKLNIKLDRSEKSEKSSKETSKVRTSNNYATNNSNNGKSKSRENGRDTDRPKTCVYCKADGHWGFECVKVSTAKERKDILKSEERCIQCTVKGHNMDNCRRKRKCYHCKEIGHHSSICTNKPKDSSDDSSSRRRETADKNKQKTKTMSCKSKKEVRTSSSLNSTETSPIQEASKQPDQSEMIIQPIIPSSNFNTSRVKLPDQSQCTVFLLSTVFVILISRMCLNCDLLCMTTNSPIWNPDKQLSEQFSEMSQFDDGQQPFERVVNKLVLKAREFKEKFRIQQNAVEEAIFQKSRIVDQLRNKKETKDKLQLFQSLEDTRTKMDSALMRAQAAIRELRRQQKTAQLLVETGVGEQELVDNKMADFGINVAEERKSLEYLEQDVERERVEFSNLLKVGWKAVQQVSDTMELKIEEIQETSEAVEKKIDVVQNDIKKGFKNEQFFERMARLLEYRLSRVEEIQTAGASASTDNQVRIVFKETGTSPCQLDRSPSPVRRRSPSPVRRRSPSPVRRRSPSPVRVRSPSPQPTHSRRQHSPNEERNRHLGSQQGTGSSFPVRCVFCLEEHLSDTCRRYWTTAARRERLDQRSRCYRCLRPHPNAPNHRCPPVKQCYYCNSSGRHHRSVCRQRPQ</sequence>
<dbReference type="PANTHER" id="PTHR47331:SF1">
    <property type="entry name" value="GAG-LIKE PROTEIN"/>
    <property type="match status" value="1"/>
</dbReference>
<feature type="domain" description="CCHC-type" evidence="3">
    <location>
        <begin position="963"/>
        <end position="980"/>
    </location>
</feature>
<dbReference type="GO" id="GO:0008270">
    <property type="term" value="F:zinc ion binding"/>
    <property type="evidence" value="ECO:0007669"/>
    <property type="project" value="InterPro"/>
</dbReference>
<dbReference type="SUPFAM" id="SSF57756">
    <property type="entry name" value="Retrovirus zinc finger-like domains"/>
    <property type="match status" value="1"/>
</dbReference>
<reference evidence="4" key="1">
    <citation type="submission" date="2007-07" db="EMBL/GenBank/DDBJ databases">
        <title>PCAP assembly of the Caenorhabditis remanei genome.</title>
        <authorList>
            <consortium name="The Caenorhabditis remanei Sequencing Consortium"/>
            <person name="Wilson R.K."/>
        </authorList>
    </citation>
    <scope>NUCLEOTIDE SEQUENCE [LARGE SCALE GENOMIC DNA]</scope>
    <source>
        <strain evidence="4">PB4641</strain>
    </source>
</reference>
<feature type="coiled-coil region" evidence="1">
    <location>
        <begin position="674"/>
        <end position="786"/>
    </location>
</feature>
<feature type="region of interest" description="Disordered" evidence="2">
    <location>
        <begin position="363"/>
        <end position="404"/>
    </location>
</feature>
<feature type="compositionally biased region" description="Polar residues" evidence="2">
    <location>
        <begin position="512"/>
        <end position="533"/>
    </location>
</feature>
<protein>
    <recommendedName>
        <fullName evidence="3">CCHC-type domain-containing protein</fullName>
    </recommendedName>
</protein>
<dbReference type="EMBL" id="DS268497">
    <property type="protein sequence ID" value="EFP12128.1"/>
    <property type="molecule type" value="Genomic_DNA"/>
</dbReference>
<dbReference type="Pfam" id="PF03564">
    <property type="entry name" value="DUF1759"/>
    <property type="match status" value="1"/>
</dbReference>
<dbReference type="InParanoid" id="E3MYM2"/>
<dbReference type="Gene3D" id="4.10.60.10">
    <property type="entry name" value="Zinc finger, CCHC-type"/>
    <property type="match status" value="1"/>
</dbReference>
<evidence type="ECO:0000259" key="3">
    <source>
        <dbReference type="SMART" id="SM00343"/>
    </source>
</evidence>
<dbReference type="OrthoDB" id="5911379at2759"/>
<feature type="compositionally biased region" description="Basic residues" evidence="2">
    <location>
        <begin position="848"/>
        <end position="868"/>
    </location>
</feature>
<feature type="region of interest" description="Disordered" evidence="2">
    <location>
        <begin position="833"/>
        <end position="905"/>
    </location>
</feature>
<dbReference type="GO" id="GO:0003676">
    <property type="term" value="F:nucleic acid binding"/>
    <property type="evidence" value="ECO:0007669"/>
    <property type="project" value="InterPro"/>
</dbReference>
<feature type="domain" description="CCHC-type" evidence="3">
    <location>
        <begin position="408"/>
        <end position="424"/>
    </location>
</feature>
<feature type="compositionally biased region" description="Basic and acidic residues" evidence="2">
    <location>
        <begin position="395"/>
        <end position="404"/>
    </location>
</feature>
<feature type="compositionally biased region" description="Basic and acidic residues" evidence="2">
    <location>
        <begin position="363"/>
        <end position="377"/>
    </location>
</feature>
<evidence type="ECO:0000313" key="4">
    <source>
        <dbReference type="EMBL" id="EFP12128.1"/>
    </source>
</evidence>
<feature type="domain" description="CCHC-type" evidence="3">
    <location>
        <begin position="440"/>
        <end position="456"/>
    </location>
</feature>
<feature type="domain" description="CCHC-type" evidence="3">
    <location>
        <begin position="459"/>
        <end position="475"/>
    </location>
</feature>
<dbReference type="Proteomes" id="UP000008281">
    <property type="component" value="Unassembled WGS sequence"/>
</dbReference>
<keyword evidence="5" id="KW-1185">Reference proteome</keyword>
<evidence type="ECO:0000313" key="5">
    <source>
        <dbReference type="Proteomes" id="UP000008281"/>
    </source>
</evidence>
<dbReference type="GO" id="GO:0005737">
    <property type="term" value="C:cytoplasm"/>
    <property type="evidence" value="ECO:0007669"/>
    <property type="project" value="UniProtKB-ARBA"/>
</dbReference>
<feature type="compositionally biased region" description="Low complexity" evidence="2">
    <location>
        <begin position="380"/>
        <end position="391"/>
    </location>
</feature>
<feature type="coiled-coil region" evidence="1">
    <location>
        <begin position="117"/>
        <end position="169"/>
    </location>
</feature>
<evidence type="ECO:0000256" key="1">
    <source>
        <dbReference type="SAM" id="Coils"/>
    </source>
</evidence>
<feature type="region of interest" description="Disordered" evidence="2">
    <location>
        <begin position="474"/>
        <end position="535"/>
    </location>
</feature>
<dbReference type="eggNOG" id="KOG0017">
    <property type="taxonomic scope" value="Eukaryota"/>
</dbReference>
<keyword evidence="1" id="KW-0175">Coiled coil</keyword>
<dbReference type="HOGENOM" id="CLU_303098_0_0_1"/>
<organism evidence="5">
    <name type="scientific">Caenorhabditis remanei</name>
    <name type="common">Caenorhabditis vulgaris</name>
    <dbReference type="NCBI Taxonomy" id="31234"/>
    <lineage>
        <taxon>Eukaryota</taxon>
        <taxon>Metazoa</taxon>
        <taxon>Ecdysozoa</taxon>
        <taxon>Nematoda</taxon>
        <taxon>Chromadorea</taxon>
        <taxon>Rhabditida</taxon>
        <taxon>Rhabditina</taxon>
        <taxon>Rhabditomorpha</taxon>
        <taxon>Rhabditoidea</taxon>
        <taxon>Rhabditidae</taxon>
        <taxon>Peloderinae</taxon>
        <taxon>Caenorhabditis</taxon>
    </lineage>
</organism>
<dbReference type="InterPro" id="IPR036875">
    <property type="entry name" value="Znf_CCHC_sf"/>
</dbReference>
<dbReference type="AlphaFoldDB" id="E3MYM2"/>
<gene>
    <name evidence="4" type="ORF">CRE_03329</name>
</gene>
<feature type="compositionally biased region" description="Basic and acidic residues" evidence="2">
    <location>
        <begin position="476"/>
        <end position="496"/>
    </location>
</feature>
<dbReference type="GO" id="GO:0019899">
    <property type="term" value="F:enzyme binding"/>
    <property type="evidence" value="ECO:0007669"/>
    <property type="project" value="UniProtKB-ARBA"/>
</dbReference>